<keyword evidence="3" id="KW-0804">Transcription</keyword>
<dbReference type="EMBL" id="JBCGBO010000025">
    <property type="protein sequence ID" value="KAK9174813.1"/>
    <property type="molecule type" value="Genomic_DNA"/>
</dbReference>
<dbReference type="InterPro" id="IPR003441">
    <property type="entry name" value="NAC-dom"/>
</dbReference>
<keyword evidence="5" id="KW-1133">Transmembrane helix</keyword>
<evidence type="ECO:0000256" key="5">
    <source>
        <dbReference type="SAM" id="Phobius"/>
    </source>
</evidence>
<dbReference type="Pfam" id="PF02365">
    <property type="entry name" value="NAM"/>
    <property type="match status" value="1"/>
</dbReference>
<reference evidence="7 8" key="1">
    <citation type="submission" date="2024-05" db="EMBL/GenBank/DDBJ databases">
        <title>Haplotype-resolved chromosome-level genome assembly of Huyou (Citrus changshanensis).</title>
        <authorList>
            <person name="Miao C."/>
            <person name="Chen W."/>
            <person name="Wu Y."/>
            <person name="Wang L."/>
            <person name="Zhao S."/>
            <person name="Grierson D."/>
            <person name="Xu C."/>
            <person name="Chen K."/>
        </authorList>
    </citation>
    <scope>NUCLEOTIDE SEQUENCE [LARGE SCALE GENOMIC DNA]</scope>
    <source>
        <strain evidence="7">01-14</strain>
        <tissue evidence="7">Leaf</tissue>
    </source>
</reference>
<evidence type="ECO:0000256" key="1">
    <source>
        <dbReference type="ARBA" id="ARBA00023015"/>
    </source>
</evidence>
<proteinExistence type="predicted"/>
<organism evidence="7 8">
    <name type="scientific">Citrus x changshan-huyou</name>
    <dbReference type="NCBI Taxonomy" id="2935761"/>
    <lineage>
        <taxon>Eukaryota</taxon>
        <taxon>Viridiplantae</taxon>
        <taxon>Streptophyta</taxon>
        <taxon>Embryophyta</taxon>
        <taxon>Tracheophyta</taxon>
        <taxon>Spermatophyta</taxon>
        <taxon>Magnoliopsida</taxon>
        <taxon>eudicotyledons</taxon>
        <taxon>Gunneridae</taxon>
        <taxon>Pentapetalae</taxon>
        <taxon>rosids</taxon>
        <taxon>malvids</taxon>
        <taxon>Sapindales</taxon>
        <taxon>Rutaceae</taxon>
        <taxon>Aurantioideae</taxon>
        <taxon>Citrus</taxon>
    </lineage>
</organism>
<name>A0AAP0Q8K3_9ROSI</name>
<gene>
    <name evidence="7" type="ORF">WN944_026817</name>
</gene>
<evidence type="ECO:0000259" key="6">
    <source>
        <dbReference type="Pfam" id="PF02365"/>
    </source>
</evidence>
<evidence type="ECO:0000256" key="2">
    <source>
        <dbReference type="ARBA" id="ARBA00023125"/>
    </source>
</evidence>
<dbReference type="SUPFAM" id="SSF101941">
    <property type="entry name" value="NAC domain"/>
    <property type="match status" value="1"/>
</dbReference>
<comment type="caution">
    <text evidence="7">The sequence shown here is derived from an EMBL/GenBank/DDBJ whole genome shotgun (WGS) entry which is preliminary data.</text>
</comment>
<dbReference type="GO" id="GO:0006355">
    <property type="term" value="P:regulation of DNA-templated transcription"/>
    <property type="evidence" value="ECO:0007669"/>
    <property type="project" value="InterPro"/>
</dbReference>
<feature type="transmembrane region" description="Helical" evidence="5">
    <location>
        <begin position="40"/>
        <end position="59"/>
    </location>
</feature>
<keyword evidence="5" id="KW-0472">Membrane</keyword>
<keyword evidence="1" id="KW-0805">Transcription regulation</keyword>
<sequence>MEGKNKKEIWAQPKLGLTHLRLKPVLPQPRSRLRFHKKELGLVIVWLSSFAIPNCVLLMEIRQQRWQRNKDKPAGFWKSTGRDTAVYDKSKLIGIRTTLAFYKGRAELSRSCVNIYFNLMQMVLQS</sequence>
<dbReference type="GO" id="GO:0003677">
    <property type="term" value="F:DNA binding"/>
    <property type="evidence" value="ECO:0007669"/>
    <property type="project" value="UniProtKB-KW"/>
</dbReference>
<dbReference type="InterPro" id="IPR036093">
    <property type="entry name" value="NAC_dom_sf"/>
</dbReference>
<protein>
    <recommendedName>
        <fullName evidence="6">NAC domain-containing protein</fullName>
    </recommendedName>
</protein>
<evidence type="ECO:0000256" key="4">
    <source>
        <dbReference type="ARBA" id="ARBA00023242"/>
    </source>
</evidence>
<keyword evidence="5" id="KW-0812">Transmembrane</keyword>
<keyword evidence="2" id="KW-0238">DNA-binding</keyword>
<evidence type="ECO:0000256" key="3">
    <source>
        <dbReference type="ARBA" id="ARBA00023163"/>
    </source>
</evidence>
<accession>A0AAP0Q8K3</accession>
<dbReference type="Proteomes" id="UP001428341">
    <property type="component" value="Unassembled WGS sequence"/>
</dbReference>
<evidence type="ECO:0000313" key="8">
    <source>
        <dbReference type="Proteomes" id="UP001428341"/>
    </source>
</evidence>
<evidence type="ECO:0000313" key="7">
    <source>
        <dbReference type="EMBL" id="KAK9174813.1"/>
    </source>
</evidence>
<dbReference type="Gene3D" id="2.170.150.80">
    <property type="entry name" value="NAC domain"/>
    <property type="match status" value="1"/>
</dbReference>
<dbReference type="AlphaFoldDB" id="A0AAP0Q8K3"/>
<keyword evidence="4" id="KW-0539">Nucleus</keyword>
<keyword evidence="8" id="KW-1185">Reference proteome</keyword>
<feature type="domain" description="NAC" evidence="6">
    <location>
        <begin position="64"/>
        <end position="107"/>
    </location>
</feature>